<dbReference type="Proteomes" id="UP001403385">
    <property type="component" value="Unassembled WGS sequence"/>
</dbReference>
<dbReference type="RefSeq" id="WP_346820874.1">
    <property type="nucleotide sequence ID" value="NZ_JBDKWZ010000004.1"/>
</dbReference>
<evidence type="ECO:0000313" key="2">
    <source>
        <dbReference type="Proteomes" id="UP001403385"/>
    </source>
</evidence>
<keyword evidence="2" id="KW-1185">Reference proteome</keyword>
<dbReference type="InterPro" id="IPR016024">
    <property type="entry name" value="ARM-type_fold"/>
</dbReference>
<comment type="caution">
    <text evidence="1">The sequence shown here is derived from an EMBL/GenBank/DDBJ whole genome shotgun (WGS) entry which is preliminary data.</text>
</comment>
<accession>A0AAW9S2I1</accession>
<reference evidence="1 2" key="1">
    <citation type="submission" date="2024-04" db="EMBL/GenBank/DDBJ databases">
        <title>Novel genus in family Flammeovirgaceae.</title>
        <authorList>
            <person name="Nguyen T.H."/>
            <person name="Vuong T.Q."/>
            <person name="Le H."/>
            <person name="Kim S.-G."/>
        </authorList>
    </citation>
    <scope>NUCLEOTIDE SEQUENCE [LARGE SCALE GENOMIC DNA]</scope>
    <source>
        <strain evidence="1 2">JCM 23209</strain>
    </source>
</reference>
<organism evidence="1 2">
    <name type="scientific">Rapidithrix thailandica</name>
    <dbReference type="NCBI Taxonomy" id="413964"/>
    <lineage>
        <taxon>Bacteria</taxon>
        <taxon>Pseudomonadati</taxon>
        <taxon>Bacteroidota</taxon>
        <taxon>Cytophagia</taxon>
        <taxon>Cytophagales</taxon>
        <taxon>Flammeovirgaceae</taxon>
        <taxon>Rapidithrix</taxon>
    </lineage>
</organism>
<sequence>MQFKTNLINNALLGTGKKPLNVKEFPAELQESLHKVNQKEGDDEDRFLNAAALTFNYIRAGVQVAEASLPIDPVEDETRPYCSGKAVQIFRDLLQNNYPNLIWFWCKLCDQQNQIVQPQVLPEFFDWAASGRAAGKKKYLDLFKSVIGKRGEWLSNYNEDWKFVQKGGLLDDWETGTLHQRITYLKALRESDPEAALEKIQSIWKEENAAGRLELMVPLRVNLSETDLDFLTLLLKDRSAKVREEAIELLRRIPGSEIHQMYQEVLSLSIRLEQSIGGKSTVKIKLSIPDEKALFKTGIEDLSGKKSLNDEDHILAQLIAEVHPSFWENHFQLSKEEIVKQFASKGELRTFQAALGMAVSKYEEKEWALKILEQFPHPNISLLSLVEEEHRRKFAPKMINSNFMDELISALATDSLQEWDLRLCRKMMSQFVQRLYHFNKAFFESICMYLPEAIIRELEQFTPTKEWEKNHWGKLSSELQNLITIKEQIKQAFKI</sequence>
<protein>
    <submittedName>
        <fullName evidence="1">DUF5691 domain-containing protein</fullName>
    </submittedName>
</protein>
<gene>
    <name evidence="1" type="ORF">AAG747_09235</name>
</gene>
<dbReference type="SUPFAM" id="SSF48371">
    <property type="entry name" value="ARM repeat"/>
    <property type="match status" value="1"/>
</dbReference>
<dbReference type="Pfam" id="PF18944">
    <property type="entry name" value="DUF5691"/>
    <property type="match status" value="1"/>
</dbReference>
<dbReference type="AlphaFoldDB" id="A0AAW9S2I1"/>
<dbReference type="EMBL" id="JBDKWZ010000004">
    <property type="protein sequence ID" value="MEN7548093.1"/>
    <property type="molecule type" value="Genomic_DNA"/>
</dbReference>
<dbReference type="InterPro" id="IPR043746">
    <property type="entry name" value="DUF5691"/>
</dbReference>
<proteinExistence type="predicted"/>
<evidence type="ECO:0000313" key="1">
    <source>
        <dbReference type="EMBL" id="MEN7548093.1"/>
    </source>
</evidence>
<name>A0AAW9S2I1_9BACT</name>